<evidence type="ECO:0000313" key="4">
    <source>
        <dbReference type="Proteomes" id="UP000824083"/>
    </source>
</evidence>
<proteinExistence type="inferred from homology"/>
<dbReference type="SUPFAM" id="SSF56300">
    <property type="entry name" value="Metallo-dependent phosphatases"/>
    <property type="match status" value="1"/>
</dbReference>
<dbReference type="Proteomes" id="UP000824083">
    <property type="component" value="Unassembled WGS sequence"/>
</dbReference>
<dbReference type="Pfam" id="PF09587">
    <property type="entry name" value="PGA_cap"/>
    <property type="match status" value="1"/>
</dbReference>
<dbReference type="EMBL" id="DVMY01000046">
    <property type="protein sequence ID" value="HIU37138.1"/>
    <property type="molecule type" value="Genomic_DNA"/>
</dbReference>
<evidence type="ECO:0000313" key="3">
    <source>
        <dbReference type="EMBL" id="HIU37138.1"/>
    </source>
</evidence>
<evidence type="ECO:0000256" key="1">
    <source>
        <dbReference type="ARBA" id="ARBA00005662"/>
    </source>
</evidence>
<dbReference type="SMART" id="SM00854">
    <property type="entry name" value="PGA_cap"/>
    <property type="match status" value="1"/>
</dbReference>
<reference evidence="3" key="2">
    <citation type="journal article" date="2021" name="PeerJ">
        <title>Extensive microbial diversity within the chicken gut microbiome revealed by metagenomics and culture.</title>
        <authorList>
            <person name="Gilroy R."/>
            <person name="Ravi A."/>
            <person name="Getino M."/>
            <person name="Pursley I."/>
            <person name="Horton D.L."/>
            <person name="Alikhan N.F."/>
            <person name="Baker D."/>
            <person name="Gharbi K."/>
            <person name="Hall N."/>
            <person name="Watson M."/>
            <person name="Adriaenssens E.M."/>
            <person name="Foster-Nyarko E."/>
            <person name="Jarju S."/>
            <person name="Secka A."/>
            <person name="Antonio M."/>
            <person name="Oren A."/>
            <person name="Chaudhuri R.R."/>
            <person name="La Ragione R."/>
            <person name="Hildebrand F."/>
            <person name="Pallen M.J."/>
        </authorList>
    </citation>
    <scope>NUCLEOTIDE SEQUENCE</scope>
    <source>
        <strain evidence="3">7463</strain>
    </source>
</reference>
<dbReference type="InterPro" id="IPR019079">
    <property type="entry name" value="Capsule_synth_CapA"/>
</dbReference>
<feature type="domain" description="Capsule synthesis protein CapA" evidence="2">
    <location>
        <begin position="4"/>
        <end position="316"/>
    </location>
</feature>
<comment type="caution">
    <text evidence="3">The sequence shown here is derived from an EMBL/GenBank/DDBJ whole genome shotgun (WGS) entry which is preliminary data.</text>
</comment>
<dbReference type="CDD" id="cd07381">
    <property type="entry name" value="MPP_CapA"/>
    <property type="match status" value="1"/>
</dbReference>
<gene>
    <name evidence="3" type="ORF">IAC56_02550</name>
</gene>
<organism evidence="3 4">
    <name type="scientific">Candidatus Aphodousia faecigallinarum</name>
    <dbReference type="NCBI Taxonomy" id="2840677"/>
    <lineage>
        <taxon>Bacteria</taxon>
        <taxon>Pseudomonadati</taxon>
        <taxon>Pseudomonadota</taxon>
        <taxon>Betaproteobacteria</taxon>
        <taxon>Burkholderiales</taxon>
        <taxon>Sutterellaceae</taxon>
        <taxon>Sutterellaceae incertae sedis</taxon>
        <taxon>Candidatus Aphodousia</taxon>
    </lineage>
</organism>
<protein>
    <submittedName>
        <fullName evidence="3">CapA family protein</fullName>
    </submittedName>
</protein>
<sequence>MKTTFIATGDSFITRRLPDQGHPGFEPLKQLIESHDVRFANLEMTFHNSEGFPAAASGGTWAMTDPEMLDDMKRYGFNLFNTANNHSGDFGPLGVLATIKHLKERSMVFAGTGATLQEASNACYLETNGARIALIGATSNFDPAAAAGGQGFRMGGRPGLNPLRYKTIYHVDQETFSTVNRLAKSLHINDMQELTVELGYAAPLPDNIAHFGSYQFVLDDRNFIETIPDPIDEERILGEIREAKKQADVVLFSLHTHEMIGKDFFSIPEFVSSITHKVIDAGANVVIGHGPHMLRGVEVYNGGVIFHSLGNFIFQTETIAAQPHDAFVKMRLSQDTRVGEYMDNRSKGGKVGYPAMPDIWDAFAASWAIEDGKVKDVKLYPVDLGQHSSRAQRGWPQLSGSTQTLEKIRALSEKLNTVVRIDNGVGYVEIPE</sequence>
<name>A0A9D1LE03_9BURK</name>
<dbReference type="PANTHER" id="PTHR33393:SF11">
    <property type="entry name" value="POLYGLUTAMINE SYNTHESIS ACCESSORY PROTEIN RV0574C-RELATED"/>
    <property type="match status" value="1"/>
</dbReference>
<reference evidence="3" key="1">
    <citation type="submission" date="2020-10" db="EMBL/GenBank/DDBJ databases">
        <authorList>
            <person name="Gilroy R."/>
        </authorList>
    </citation>
    <scope>NUCLEOTIDE SEQUENCE</scope>
    <source>
        <strain evidence="3">7463</strain>
    </source>
</reference>
<accession>A0A9D1LE03</accession>
<dbReference type="InterPro" id="IPR052169">
    <property type="entry name" value="CW_Biosynth-Accessory"/>
</dbReference>
<dbReference type="PANTHER" id="PTHR33393">
    <property type="entry name" value="POLYGLUTAMINE SYNTHESIS ACCESSORY PROTEIN RV0574C-RELATED"/>
    <property type="match status" value="1"/>
</dbReference>
<comment type="similarity">
    <text evidence="1">Belongs to the CapA family.</text>
</comment>
<evidence type="ECO:0000259" key="2">
    <source>
        <dbReference type="SMART" id="SM00854"/>
    </source>
</evidence>
<dbReference type="InterPro" id="IPR029052">
    <property type="entry name" value="Metallo-depent_PP-like"/>
</dbReference>
<dbReference type="AlphaFoldDB" id="A0A9D1LE03"/>